<evidence type="ECO:0000313" key="3">
    <source>
        <dbReference type="Proteomes" id="UP000485058"/>
    </source>
</evidence>
<proteinExistence type="predicted"/>
<feature type="region of interest" description="Disordered" evidence="1">
    <location>
        <begin position="1"/>
        <end position="22"/>
    </location>
</feature>
<evidence type="ECO:0000313" key="2">
    <source>
        <dbReference type="EMBL" id="GFH30596.1"/>
    </source>
</evidence>
<evidence type="ECO:0000256" key="1">
    <source>
        <dbReference type="SAM" id="MobiDB-lite"/>
    </source>
</evidence>
<comment type="caution">
    <text evidence="2">The sequence shown here is derived from an EMBL/GenBank/DDBJ whole genome shotgun (WGS) entry which is preliminary data.</text>
</comment>
<reference evidence="2 3" key="1">
    <citation type="submission" date="2020-02" db="EMBL/GenBank/DDBJ databases">
        <title>Draft genome sequence of Haematococcus lacustris strain NIES-144.</title>
        <authorList>
            <person name="Morimoto D."/>
            <person name="Nakagawa S."/>
            <person name="Yoshida T."/>
            <person name="Sawayama S."/>
        </authorList>
    </citation>
    <scope>NUCLEOTIDE SEQUENCE [LARGE SCALE GENOMIC DNA]</scope>
    <source>
        <strain evidence="2 3">NIES-144</strain>
    </source>
</reference>
<dbReference type="AlphaFoldDB" id="A0A6A0ACW4"/>
<accession>A0A6A0ACW4</accession>
<dbReference type="EMBL" id="BLLF01005009">
    <property type="protein sequence ID" value="GFH30596.1"/>
    <property type="molecule type" value="Genomic_DNA"/>
</dbReference>
<dbReference type="Proteomes" id="UP000485058">
    <property type="component" value="Unassembled WGS sequence"/>
</dbReference>
<name>A0A6A0ACW4_HAELA</name>
<keyword evidence="3" id="KW-1185">Reference proteome</keyword>
<feature type="region of interest" description="Disordered" evidence="1">
    <location>
        <begin position="104"/>
        <end position="129"/>
    </location>
</feature>
<sequence>MGVEPSTVATSPDPDFVGATPQAEHSHERIASELDLERFSTLPIEQRQLTEPLRGVLAETALSGVIRYNWTLLRPLVEFGLSQQPWPVTQPELQPLASYACNHAGTTGPPVTTCRPSSSTQPSPPHSLTLDSCYPDSIALGSVQHR</sequence>
<feature type="compositionally biased region" description="Low complexity" evidence="1">
    <location>
        <begin position="112"/>
        <end position="129"/>
    </location>
</feature>
<gene>
    <name evidence="2" type="ORF">HaLaN_29479</name>
</gene>
<organism evidence="2 3">
    <name type="scientific">Haematococcus lacustris</name>
    <name type="common">Green alga</name>
    <name type="synonym">Haematococcus pluvialis</name>
    <dbReference type="NCBI Taxonomy" id="44745"/>
    <lineage>
        <taxon>Eukaryota</taxon>
        <taxon>Viridiplantae</taxon>
        <taxon>Chlorophyta</taxon>
        <taxon>core chlorophytes</taxon>
        <taxon>Chlorophyceae</taxon>
        <taxon>CS clade</taxon>
        <taxon>Chlamydomonadales</taxon>
        <taxon>Haematococcaceae</taxon>
        <taxon>Haematococcus</taxon>
    </lineage>
</organism>
<protein>
    <submittedName>
        <fullName evidence="2">Uncharacterized protein</fullName>
    </submittedName>
</protein>